<evidence type="ECO:0000256" key="2">
    <source>
        <dbReference type="ARBA" id="ARBA00022475"/>
    </source>
</evidence>
<evidence type="ECO:0000256" key="4">
    <source>
        <dbReference type="ARBA" id="ARBA00022989"/>
    </source>
</evidence>
<accession>A0A150PAE0</accession>
<feature type="transmembrane region" description="Helical" evidence="6">
    <location>
        <begin position="20"/>
        <end position="39"/>
    </location>
</feature>
<dbReference type="Pfam" id="PF12698">
    <property type="entry name" value="ABC2_membrane_3"/>
    <property type="match status" value="1"/>
</dbReference>
<dbReference type="AlphaFoldDB" id="A0A150PAE0"/>
<name>A0A150PAE0_SORCE</name>
<evidence type="ECO:0000256" key="1">
    <source>
        <dbReference type="ARBA" id="ARBA00004651"/>
    </source>
</evidence>
<feature type="transmembrane region" description="Helical" evidence="6">
    <location>
        <begin position="139"/>
        <end position="160"/>
    </location>
</feature>
<dbReference type="PANTHER" id="PTHR30294">
    <property type="entry name" value="MEMBRANE COMPONENT OF ABC TRANSPORTER YHHJ-RELATED"/>
    <property type="match status" value="1"/>
</dbReference>
<evidence type="ECO:0000313" key="8">
    <source>
        <dbReference type="EMBL" id="KYF52438.1"/>
    </source>
</evidence>
<comment type="subcellular location">
    <subcellularLocation>
        <location evidence="1">Cell membrane</location>
        <topology evidence="1">Multi-pass membrane protein</topology>
    </subcellularLocation>
</comment>
<evidence type="ECO:0000256" key="6">
    <source>
        <dbReference type="SAM" id="Phobius"/>
    </source>
</evidence>
<reference evidence="8 9" key="1">
    <citation type="submission" date="2014-02" db="EMBL/GenBank/DDBJ databases">
        <title>The small core and large imbalanced accessory genome model reveals a collaborative survival strategy of Sorangium cellulosum strains in nature.</title>
        <authorList>
            <person name="Han K."/>
            <person name="Peng R."/>
            <person name="Blom J."/>
            <person name="Li Y.-Z."/>
        </authorList>
    </citation>
    <scope>NUCLEOTIDE SEQUENCE [LARGE SCALE GENOMIC DNA]</scope>
    <source>
        <strain evidence="8 9">So0157-25</strain>
    </source>
</reference>
<feature type="transmembrane region" description="Helical" evidence="6">
    <location>
        <begin position="220"/>
        <end position="238"/>
    </location>
</feature>
<gene>
    <name evidence="8" type="ORF">BE08_43805</name>
</gene>
<keyword evidence="2" id="KW-1003">Cell membrane</keyword>
<dbReference type="GO" id="GO:0005886">
    <property type="term" value="C:plasma membrane"/>
    <property type="evidence" value="ECO:0007669"/>
    <property type="project" value="UniProtKB-SubCell"/>
</dbReference>
<keyword evidence="3 6" id="KW-0812">Transmembrane</keyword>
<dbReference type="InterPro" id="IPR051449">
    <property type="entry name" value="ABC-2_transporter_component"/>
</dbReference>
<evidence type="ECO:0000259" key="7">
    <source>
        <dbReference type="Pfam" id="PF12698"/>
    </source>
</evidence>
<feature type="transmembrane region" description="Helical" evidence="6">
    <location>
        <begin position="51"/>
        <end position="76"/>
    </location>
</feature>
<sequence length="244" mass="26999">MSTTLTIAKREFRSNFDSPLAYVVICFGLIALGVIFFFMNGGFWQADRASLVQLFTWAPVGLSFLIVPVITMRLLAEEKRSGTLEMLITLPVQDHEVVLGKFLGAWGLVLVLVFSTILYPILMFTWPWHLGALDTGPVISGYIGLVLYSAAAVSIGLLISSLTDSQVIAFFITFLALAFLHGVDNFSDYAPAFVRDVLSFISFDTRLAPFARGMVSTRDIVFFLSITAGCLMAAFRALERRKWA</sequence>
<dbReference type="PANTHER" id="PTHR30294:SF29">
    <property type="entry name" value="MULTIDRUG ABC TRANSPORTER PERMEASE YBHS-RELATED"/>
    <property type="match status" value="1"/>
</dbReference>
<comment type="caution">
    <text evidence="8">The sequence shown here is derived from an EMBL/GenBank/DDBJ whole genome shotgun (WGS) entry which is preliminary data.</text>
</comment>
<evidence type="ECO:0000256" key="3">
    <source>
        <dbReference type="ARBA" id="ARBA00022692"/>
    </source>
</evidence>
<evidence type="ECO:0000313" key="9">
    <source>
        <dbReference type="Proteomes" id="UP000075420"/>
    </source>
</evidence>
<feature type="domain" description="ABC-2 type transporter transmembrane" evidence="7">
    <location>
        <begin position="62"/>
        <end position="203"/>
    </location>
</feature>
<feature type="transmembrane region" description="Helical" evidence="6">
    <location>
        <begin position="167"/>
        <end position="183"/>
    </location>
</feature>
<dbReference type="Proteomes" id="UP000075420">
    <property type="component" value="Unassembled WGS sequence"/>
</dbReference>
<proteinExistence type="predicted"/>
<dbReference type="InterPro" id="IPR013525">
    <property type="entry name" value="ABC2_TM"/>
</dbReference>
<dbReference type="EMBL" id="JELY01002469">
    <property type="protein sequence ID" value="KYF52438.1"/>
    <property type="molecule type" value="Genomic_DNA"/>
</dbReference>
<evidence type="ECO:0000256" key="5">
    <source>
        <dbReference type="ARBA" id="ARBA00023136"/>
    </source>
</evidence>
<keyword evidence="4 6" id="KW-1133">Transmembrane helix</keyword>
<keyword evidence="5 6" id="KW-0472">Membrane</keyword>
<organism evidence="8 9">
    <name type="scientific">Sorangium cellulosum</name>
    <name type="common">Polyangium cellulosum</name>
    <dbReference type="NCBI Taxonomy" id="56"/>
    <lineage>
        <taxon>Bacteria</taxon>
        <taxon>Pseudomonadati</taxon>
        <taxon>Myxococcota</taxon>
        <taxon>Polyangia</taxon>
        <taxon>Polyangiales</taxon>
        <taxon>Polyangiaceae</taxon>
        <taxon>Sorangium</taxon>
    </lineage>
</organism>
<dbReference type="GO" id="GO:0140359">
    <property type="term" value="F:ABC-type transporter activity"/>
    <property type="evidence" value="ECO:0007669"/>
    <property type="project" value="InterPro"/>
</dbReference>
<feature type="transmembrane region" description="Helical" evidence="6">
    <location>
        <begin position="97"/>
        <end position="119"/>
    </location>
</feature>
<protein>
    <submittedName>
        <fullName evidence="8">ABC transporter permease</fullName>
    </submittedName>
</protein>